<keyword evidence="3 8" id="KW-0812">Transmembrane</keyword>
<dbReference type="GO" id="GO:0009847">
    <property type="term" value="P:spore germination"/>
    <property type="evidence" value="ECO:0007669"/>
    <property type="project" value="UniProtKB-UniRule"/>
</dbReference>
<evidence type="ECO:0000256" key="5">
    <source>
        <dbReference type="ARBA" id="ARBA00023136"/>
    </source>
</evidence>
<dbReference type="OrthoDB" id="9772630at2"/>
<feature type="compositionally biased region" description="Polar residues" evidence="7">
    <location>
        <begin position="533"/>
        <end position="542"/>
    </location>
</feature>
<feature type="compositionally biased region" description="Basic and acidic residues" evidence="7">
    <location>
        <begin position="513"/>
        <end position="532"/>
    </location>
</feature>
<comment type="caution">
    <text evidence="9">The sequence shown here is derived from an EMBL/GenBank/DDBJ whole genome shotgun (WGS) entry which is preliminary data.</text>
</comment>
<keyword evidence="10" id="KW-1185">Reference proteome</keyword>
<keyword evidence="4 8" id="KW-1133">Transmembrane helix</keyword>
<dbReference type="AlphaFoldDB" id="A0A3S0IJU4"/>
<feature type="compositionally biased region" description="Basic residues" evidence="7">
    <location>
        <begin position="545"/>
        <end position="559"/>
    </location>
</feature>
<dbReference type="Pfam" id="PF03323">
    <property type="entry name" value="GerA"/>
    <property type="match status" value="1"/>
</dbReference>
<dbReference type="EMBL" id="RXNT01000002">
    <property type="protein sequence ID" value="RTR35803.1"/>
    <property type="molecule type" value="Genomic_DNA"/>
</dbReference>
<protein>
    <submittedName>
        <fullName evidence="9">Spore germination protein</fullName>
    </submittedName>
</protein>
<feature type="transmembrane region" description="Helical" evidence="8">
    <location>
        <begin position="399"/>
        <end position="418"/>
    </location>
</feature>
<evidence type="ECO:0000256" key="2">
    <source>
        <dbReference type="ARBA" id="ARBA00005278"/>
    </source>
</evidence>
<comment type="subcellular location">
    <subcellularLocation>
        <location evidence="6">Cell membrane</location>
    </subcellularLocation>
    <subcellularLocation>
        <location evidence="1">Membrane</location>
        <topology evidence="1">Multi-pass membrane protein</topology>
    </subcellularLocation>
</comment>
<keyword evidence="5 6" id="KW-0472">Membrane</keyword>
<feature type="transmembrane region" description="Helical" evidence="8">
    <location>
        <begin position="374"/>
        <end position="393"/>
    </location>
</feature>
<dbReference type="PIRSF" id="PIRSF005690">
    <property type="entry name" value="GerBA"/>
    <property type="match status" value="1"/>
</dbReference>
<dbReference type="RefSeq" id="WP_126406555.1">
    <property type="nucleotide sequence ID" value="NZ_RXNT01000002.1"/>
</dbReference>
<evidence type="ECO:0000256" key="1">
    <source>
        <dbReference type="ARBA" id="ARBA00004141"/>
    </source>
</evidence>
<organism evidence="9 10">
    <name type="scientific">Bacillus yapensis</name>
    <dbReference type="NCBI Taxonomy" id="2492960"/>
    <lineage>
        <taxon>Bacteria</taxon>
        <taxon>Bacillati</taxon>
        <taxon>Bacillota</taxon>
        <taxon>Bacilli</taxon>
        <taxon>Bacillales</taxon>
        <taxon>Bacillaceae</taxon>
        <taxon>Bacillus</taxon>
    </lineage>
</organism>
<feature type="transmembrane region" description="Helical" evidence="8">
    <location>
        <begin position="430"/>
        <end position="454"/>
    </location>
</feature>
<dbReference type="GO" id="GO:0005886">
    <property type="term" value="C:plasma membrane"/>
    <property type="evidence" value="ECO:0007669"/>
    <property type="project" value="UniProtKB-SubCell"/>
</dbReference>
<feature type="region of interest" description="Disordered" evidence="7">
    <location>
        <begin position="502"/>
        <end position="559"/>
    </location>
</feature>
<proteinExistence type="inferred from homology"/>
<sequence>MPDELELKLTSTFTFDIESNISLIREILGHSVDLVQRDFIFHQEKQIRGVLFYTDGLIDKEEINKALKTLINCSDEILSSCIGDRMGDELTKNIKTYLLNNVSVNQSNKVQDAIDGILSGDTAIIIDRTEQVIILSSRGADARSIEEPQTEQVVRGPRDGFTENIRTNTALVRRRIRDPQFRVESMKIGKKSKTDVNIAYLKGTVKEGLVEEVKKRLARIEIDAVIDSGYIEELIEDAPFSPFTTVQSTERPDKVASYIFEGRVAIFVDNSPFVLTAPAYFWQFLQASDDYYSRYMSGTFFRLMRYIAFIISLTLPSLYVLLISFHQEMIPTPLALTIASGREVIPFPVLLEALIMEISFELMREAGLRMPKPVGQAVSIVGSLVIGQAAVQAGVVSPFMVIIVALTGIASFAIPNYGASFSIRLIRFPLLIASGTLGLLGFASMFTIIAIHALSLRSFGESYLAPATPFKPSDQKDFLIRMPWWRMDTNAQLAEGEQYRLGEHQVPSPPPKGVDKEGDKGQKPPEKKKSDNENNPPSSKQSLVKIRRKKRKWGKKDET</sequence>
<gene>
    <name evidence="9" type="ORF">EKG37_04000</name>
</gene>
<dbReference type="InterPro" id="IPR004995">
    <property type="entry name" value="Spore_Ger"/>
</dbReference>
<evidence type="ECO:0000256" key="8">
    <source>
        <dbReference type="SAM" id="Phobius"/>
    </source>
</evidence>
<accession>A0A3S0IJU4</accession>
<evidence type="ECO:0000256" key="3">
    <source>
        <dbReference type="ARBA" id="ARBA00022692"/>
    </source>
</evidence>
<evidence type="ECO:0000313" key="9">
    <source>
        <dbReference type="EMBL" id="RTR35803.1"/>
    </source>
</evidence>
<dbReference type="Proteomes" id="UP000271374">
    <property type="component" value="Unassembled WGS sequence"/>
</dbReference>
<feature type="transmembrane region" description="Helical" evidence="8">
    <location>
        <begin position="303"/>
        <end position="325"/>
    </location>
</feature>
<evidence type="ECO:0000256" key="6">
    <source>
        <dbReference type="PIRNR" id="PIRNR005690"/>
    </source>
</evidence>
<reference evidence="9 10" key="1">
    <citation type="submission" date="2018-12" db="EMBL/GenBank/DDBJ databases">
        <title>Bacillus yapensis draft genome sequence.</title>
        <authorList>
            <person name="Yu L."/>
            <person name="Xu X."/>
            <person name="Tang X."/>
        </authorList>
    </citation>
    <scope>NUCLEOTIDE SEQUENCE [LARGE SCALE GENOMIC DNA]</scope>
    <source>
        <strain evidence="9 10">XXST-01</strain>
    </source>
</reference>
<dbReference type="PANTHER" id="PTHR22550">
    <property type="entry name" value="SPORE GERMINATION PROTEIN"/>
    <property type="match status" value="1"/>
</dbReference>
<name>A0A3S0IJU4_9BACI</name>
<dbReference type="PANTHER" id="PTHR22550:SF5">
    <property type="entry name" value="LEUCINE ZIPPER PROTEIN 4"/>
    <property type="match status" value="1"/>
</dbReference>
<evidence type="ECO:0000256" key="7">
    <source>
        <dbReference type="SAM" id="MobiDB-lite"/>
    </source>
</evidence>
<comment type="similarity">
    <text evidence="2 6">Belongs to the GerABKA family.</text>
</comment>
<evidence type="ECO:0000313" key="10">
    <source>
        <dbReference type="Proteomes" id="UP000271374"/>
    </source>
</evidence>
<evidence type="ECO:0000256" key="4">
    <source>
        <dbReference type="ARBA" id="ARBA00022989"/>
    </source>
</evidence>
<dbReference type="InterPro" id="IPR050768">
    <property type="entry name" value="UPF0353/GerABKA_families"/>
</dbReference>